<evidence type="ECO:0000313" key="3">
    <source>
        <dbReference type="EMBL" id="ORZ34812.1"/>
    </source>
</evidence>
<evidence type="ECO:0008006" key="5">
    <source>
        <dbReference type="Google" id="ProtNLM"/>
    </source>
</evidence>
<comment type="caution">
    <text evidence="3">The sequence shown here is derived from an EMBL/GenBank/DDBJ whole genome shotgun (WGS) entry which is preliminary data.</text>
</comment>
<sequence length="267" mass="27419">MNSTSSSLNPSGPSPAPSKDGSSYSSFTPIIRPGTALSLAAGAFVIGIGASWIMAKRGKLPNPGALTGPRSSSIAASPAAASPAARLVPSSSAPRIGGRIAPRPPPTLVPTDAQPISMPEPSKLSAREAMRSGLAMALDWTGTDDAPKRPGSQAKTHVDSSDIFYAAKALGLGTALALSLFGFGTVGVMKALDVDDIPSFHARMRQLLGLRVLAANEALKPHTEFLRVAEVPEEEDQAALAALEMEWAEGEAEGAVQSTQVNLEAAS</sequence>
<feature type="compositionally biased region" description="Low complexity" evidence="1">
    <location>
        <begin position="1"/>
        <end position="11"/>
    </location>
</feature>
<keyword evidence="2" id="KW-0472">Membrane</keyword>
<feature type="transmembrane region" description="Helical" evidence="2">
    <location>
        <begin position="36"/>
        <end position="55"/>
    </location>
</feature>
<dbReference type="EMBL" id="MCFL01000026">
    <property type="protein sequence ID" value="ORZ34812.1"/>
    <property type="molecule type" value="Genomic_DNA"/>
</dbReference>
<keyword evidence="4" id="KW-1185">Reference proteome</keyword>
<dbReference type="Proteomes" id="UP000193411">
    <property type="component" value="Unassembled WGS sequence"/>
</dbReference>
<name>A0A1Y2HNW4_9FUNG</name>
<proteinExistence type="predicted"/>
<feature type="region of interest" description="Disordered" evidence="1">
    <location>
        <begin position="64"/>
        <end position="120"/>
    </location>
</feature>
<feature type="compositionally biased region" description="Low complexity" evidence="1">
    <location>
        <begin position="69"/>
        <end position="101"/>
    </location>
</feature>
<evidence type="ECO:0000256" key="1">
    <source>
        <dbReference type="SAM" id="MobiDB-lite"/>
    </source>
</evidence>
<organism evidence="3 4">
    <name type="scientific">Catenaria anguillulae PL171</name>
    <dbReference type="NCBI Taxonomy" id="765915"/>
    <lineage>
        <taxon>Eukaryota</taxon>
        <taxon>Fungi</taxon>
        <taxon>Fungi incertae sedis</taxon>
        <taxon>Blastocladiomycota</taxon>
        <taxon>Blastocladiomycetes</taxon>
        <taxon>Blastocladiales</taxon>
        <taxon>Catenariaceae</taxon>
        <taxon>Catenaria</taxon>
    </lineage>
</organism>
<protein>
    <recommendedName>
        <fullName evidence="5">Transmembrane protein 242</fullName>
    </recommendedName>
</protein>
<feature type="region of interest" description="Disordered" evidence="1">
    <location>
        <begin position="1"/>
        <end position="24"/>
    </location>
</feature>
<dbReference type="AlphaFoldDB" id="A0A1Y2HNW4"/>
<accession>A0A1Y2HNW4</accession>
<dbReference type="OrthoDB" id="10615695at2759"/>
<reference evidence="3 4" key="1">
    <citation type="submission" date="2016-07" db="EMBL/GenBank/DDBJ databases">
        <title>Pervasive Adenine N6-methylation of Active Genes in Fungi.</title>
        <authorList>
            <consortium name="DOE Joint Genome Institute"/>
            <person name="Mondo S.J."/>
            <person name="Dannebaum R.O."/>
            <person name="Kuo R.C."/>
            <person name="Labutti K."/>
            <person name="Haridas S."/>
            <person name="Kuo A."/>
            <person name="Salamov A."/>
            <person name="Ahrendt S.R."/>
            <person name="Lipzen A."/>
            <person name="Sullivan W."/>
            <person name="Andreopoulos W.B."/>
            <person name="Clum A."/>
            <person name="Lindquist E."/>
            <person name="Daum C."/>
            <person name="Ramamoorthy G.K."/>
            <person name="Gryganskyi A."/>
            <person name="Culley D."/>
            <person name="Magnuson J.K."/>
            <person name="James T.Y."/>
            <person name="O'Malley M.A."/>
            <person name="Stajich J.E."/>
            <person name="Spatafora J.W."/>
            <person name="Visel A."/>
            <person name="Grigoriev I.V."/>
        </authorList>
    </citation>
    <scope>NUCLEOTIDE SEQUENCE [LARGE SCALE GENOMIC DNA]</scope>
    <source>
        <strain evidence="3 4">PL171</strain>
    </source>
</reference>
<keyword evidence="2" id="KW-1133">Transmembrane helix</keyword>
<evidence type="ECO:0000256" key="2">
    <source>
        <dbReference type="SAM" id="Phobius"/>
    </source>
</evidence>
<gene>
    <name evidence="3" type="ORF">BCR44DRAFT_59673</name>
</gene>
<evidence type="ECO:0000313" key="4">
    <source>
        <dbReference type="Proteomes" id="UP000193411"/>
    </source>
</evidence>
<keyword evidence="2" id="KW-0812">Transmembrane</keyword>